<geneLocation type="plasmid" evidence="1 2">
    <name>pMYCCH.01</name>
</geneLocation>
<proteinExistence type="predicted"/>
<keyword evidence="1" id="KW-0614">Plasmid</keyword>
<protein>
    <submittedName>
        <fullName evidence="1">Uncharacterized protein</fullName>
    </submittedName>
</protein>
<gene>
    <name evidence="1" type="ordered locus">Mycch_5867</name>
</gene>
<reference evidence="1 2" key="1">
    <citation type="submission" date="2012-06" db="EMBL/GenBank/DDBJ databases">
        <title>Complete sequence of plasmid 1 of Mycobacterium chubuense NBB4.</title>
        <authorList>
            <consortium name="US DOE Joint Genome Institute"/>
            <person name="Lucas S."/>
            <person name="Han J."/>
            <person name="Lapidus A."/>
            <person name="Cheng J.-F."/>
            <person name="Goodwin L."/>
            <person name="Pitluck S."/>
            <person name="Peters L."/>
            <person name="Mikhailova N."/>
            <person name="Teshima H."/>
            <person name="Detter J.C."/>
            <person name="Han C."/>
            <person name="Tapia R."/>
            <person name="Land M."/>
            <person name="Hauser L."/>
            <person name="Kyrpides N."/>
            <person name="Ivanova N."/>
            <person name="Pagani I."/>
            <person name="Mattes T."/>
            <person name="Holmes A."/>
            <person name="Rutledge P."/>
            <person name="Paulsen I."/>
            <person name="Coleman N."/>
            <person name="Woyke T."/>
        </authorList>
    </citation>
    <scope>NUCLEOTIDE SEQUENCE [LARGE SCALE GENOMIC DNA]</scope>
    <source>
        <strain evidence="1 2">NBB4</strain>
        <plasmid evidence="1 2">pMYCCH.01</plasmid>
    </source>
</reference>
<organism evidence="1 2">
    <name type="scientific">Mycolicibacterium chubuense (strain NBB4)</name>
    <name type="common">Mycobacterium chubuense</name>
    <dbReference type="NCBI Taxonomy" id="710421"/>
    <lineage>
        <taxon>Bacteria</taxon>
        <taxon>Bacillati</taxon>
        <taxon>Actinomycetota</taxon>
        <taxon>Actinomycetes</taxon>
        <taxon>Mycobacteriales</taxon>
        <taxon>Mycobacteriaceae</taxon>
        <taxon>Mycolicibacterium</taxon>
    </lineage>
</organism>
<dbReference type="EMBL" id="CP003054">
    <property type="protein sequence ID" value="AFM20481.1"/>
    <property type="molecule type" value="Genomic_DNA"/>
</dbReference>
<dbReference type="AlphaFoldDB" id="I4BT74"/>
<dbReference type="HOGENOM" id="CLU_2917658_0_0_11"/>
<dbReference type="RefSeq" id="WP_014805732.1">
    <property type="nucleotide sequence ID" value="NC_018022.1"/>
</dbReference>
<dbReference type="Proteomes" id="UP000006057">
    <property type="component" value="Plasmid pMYCCH.01"/>
</dbReference>
<keyword evidence="2" id="KW-1185">Reference proteome</keyword>
<evidence type="ECO:0000313" key="2">
    <source>
        <dbReference type="Proteomes" id="UP000006057"/>
    </source>
</evidence>
<dbReference type="PATRIC" id="fig|710421.3.peg.5854"/>
<evidence type="ECO:0000313" key="1">
    <source>
        <dbReference type="EMBL" id="AFM20481.1"/>
    </source>
</evidence>
<accession>I4BT74</accession>
<dbReference type="KEGG" id="mcb:Mycch_5867"/>
<name>I4BT74_MYCCN</name>
<sequence>MSDSADETTIGEREPTAHHAAVLQQLRKDPHGIERVAVAIGREVERRQALFGGGPRVTSER</sequence>